<keyword evidence="4" id="KW-1185">Reference proteome</keyword>
<dbReference type="CDD" id="cd00090">
    <property type="entry name" value="HTH_ARSR"/>
    <property type="match status" value="1"/>
</dbReference>
<accession>A0ABT4TCT5</accession>
<feature type="domain" description="HTH marR-type" evidence="2">
    <location>
        <begin position="12"/>
        <end position="63"/>
    </location>
</feature>
<gene>
    <name evidence="3" type="ORF">OUY24_42360</name>
</gene>
<reference evidence="3 4" key="1">
    <citation type="submission" date="2022-11" db="EMBL/GenBank/DDBJ databases">
        <title>Nonomuraea corallina sp. nov., a new species of the genus Nonomuraea isolated from sea side sediment in Thai sea.</title>
        <authorList>
            <person name="Ngamcharungchit C."/>
            <person name="Matsumoto A."/>
            <person name="Suriyachadkun C."/>
            <person name="Panbangred W."/>
            <person name="Inahashi Y."/>
            <person name="Intra B."/>
        </authorList>
    </citation>
    <scope>NUCLEOTIDE SEQUENCE [LARGE SCALE GENOMIC DNA]</scope>
    <source>
        <strain evidence="3 4">DSM 43553</strain>
    </source>
</reference>
<feature type="compositionally biased region" description="Polar residues" evidence="1">
    <location>
        <begin position="100"/>
        <end position="109"/>
    </location>
</feature>
<name>A0ABT4TCT5_9ACTN</name>
<comment type="caution">
    <text evidence="3">The sequence shown here is derived from an EMBL/GenBank/DDBJ whole genome shotgun (WGS) entry which is preliminary data.</text>
</comment>
<dbReference type="SUPFAM" id="SSF46785">
    <property type="entry name" value="Winged helix' DNA-binding domain"/>
    <property type="match status" value="1"/>
</dbReference>
<dbReference type="InterPro" id="IPR000835">
    <property type="entry name" value="HTH_MarR-typ"/>
</dbReference>
<evidence type="ECO:0000259" key="2">
    <source>
        <dbReference type="Pfam" id="PF12802"/>
    </source>
</evidence>
<dbReference type="InterPro" id="IPR011991">
    <property type="entry name" value="ArsR-like_HTH"/>
</dbReference>
<evidence type="ECO:0000256" key="1">
    <source>
        <dbReference type="SAM" id="MobiDB-lite"/>
    </source>
</evidence>
<protein>
    <submittedName>
        <fullName evidence="3">Winged helix-turn-helix domain-containing protein</fullName>
    </submittedName>
</protein>
<sequence>MVDVPDWTFLTNHAHVLLCIARDPGVRIRDVAARVQITERAAQRILADLTAAGYLTASREGRRNRYRLNPTLPLRHPLEQDHQIGEILAVFQPALPYTVPSRSEATSTGAGREGVTAAVPEELARGG</sequence>
<proteinExistence type="predicted"/>
<evidence type="ECO:0000313" key="4">
    <source>
        <dbReference type="Proteomes" id="UP001212498"/>
    </source>
</evidence>
<dbReference type="InterPro" id="IPR036390">
    <property type="entry name" value="WH_DNA-bd_sf"/>
</dbReference>
<organism evidence="3 4">
    <name type="scientific">Nonomuraea ferruginea</name>
    <dbReference type="NCBI Taxonomy" id="46174"/>
    <lineage>
        <taxon>Bacteria</taxon>
        <taxon>Bacillati</taxon>
        <taxon>Actinomycetota</taxon>
        <taxon>Actinomycetes</taxon>
        <taxon>Streptosporangiales</taxon>
        <taxon>Streptosporangiaceae</taxon>
        <taxon>Nonomuraea</taxon>
    </lineage>
</organism>
<dbReference type="Proteomes" id="UP001212498">
    <property type="component" value="Unassembled WGS sequence"/>
</dbReference>
<evidence type="ECO:0000313" key="3">
    <source>
        <dbReference type="EMBL" id="MDA0647311.1"/>
    </source>
</evidence>
<dbReference type="EMBL" id="JAPNUD010000278">
    <property type="protein sequence ID" value="MDA0647311.1"/>
    <property type="molecule type" value="Genomic_DNA"/>
</dbReference>
<dbReference type="InterPro" id="IPR036388">
    <property type="entry name" value="WH-like_DNA-bd_sf"/>
</dbReference>
<feature type="region of interest" description="Disordered" evidence="1">
    <location>
        <begin position="100"/>
        <end position="127"/>
    </location>
</feature>
<dbReference type="Pfam" id="PF12802">
    <property type="entry name" value="MarR_2"/>
    <property type="match status" value="1"/>
</dbReference>
<dbReference type="Gene3D" id="1.10.10.10">
    <property type="entry name" value="Winged helix-like DNA-binding domain superfamily/Winged helix DNA-binding domain"/>
    <property type="match status" value="1"/>
</dbReference>